<dbReference type="EMBL" id="JAKOGI010000236">
    <property type="protein sequence ID" value="KAJ8438930.1"/>
    <property type="molecule type" value="Genomic_DNA"/>
</dbReference>
<evidence type="ECO:0000313" key="1">
    <source>
        <dbReference type="EMBL" id="KAJ8438930.1"/>
    </source>
</evidence>
<accession>A0A9Q1QFT9</accession>
<evidence type="ECO:0000313" key="2">
    <source>
        <dbReference type="Proteomes" id="UP001153076"/>
    </source>
</evidence>
<sequence>MVDALKNLMSIIPDTILQQVIGQVRKTMWAVNSRRKLSTFDYVPAARCKPSQRHDPARSHCWSDEVREVAHPKRDRRYWGGNRDQSVGVIDVRADRATPRRSAKSATGSTQLKKALYELADKGQIDWFLKRGPRFLNKECEPARVELREEECSMETVAIIVGVYVEGITRSA</sequence>
<reference evidence="1" key="1">
    <citation type="submission" date="2022-04" db="EMBL/GenBank/DDBJ databases">
        <title>Carnegiea gigantea Genome sequencing and assembly v2.</title>
        <authorList>
            <person name="Copetti D."/>
            <person name="Sanderson M.J."/>
            <person name="Burquez A."/>
            <person name="Wojciechowski M.F."/>
        </authorList>
    </citation>
    <scope>NUCLEOTIDE SEQUENCE</scope>
    <source>
        <strain evidence="1">SGP5-SGP5p</strain>
        <tissue evidence="1">Aerial part</tissue>
    </source>
</reference>
<dbReference type="Proteomes" id="UP001153076">
    <property type="component" value="Unassembled WGS sequence"/>
</dbReference>
<organism evidence="1 2">
    <name type="scientific">Carnegiea gigantea</name>
    <dbReference type="NCBI Taxonomy" id="171969"/>
    <lineage>
        <taxon>Eukaryota</taxon>
        <taxon>Viridiplantae</taxon>
        <taxon>Streptophyta</taxon>
        <taxon>Embryophyta</taxon>
        <taxon>Tracheophyta</taxon>
        <taxon>Spermatophyta</taxon>
        <taxon>Magnoliopsida</taxon>
        <taxon>eudicotyledons</taxon>
        <taxon>Gunneridae</taxon>
        <taxon>Pentapetalae</taxon>
        <taxon>Caryophyllales</taxon>
        <taxon>Cactineae</taxon>
        <taxon>Cactaceae</taxon>
        <taxon>Cactoideae</taxon>
        <taxon>Echinocereeae</taxon>
        <taxon>Carnegiea</taxon>
    </lineage>
</organism>
<proteinExistence type="predicted"/>
<dbReference type="AlphaFoldDB" id="A0A9Q1QFT9"/>
<gene>
    <name evidence="1" type="ORF">Cgig2_012825</name>
</gene>
<protein>
    <submittedName>
        <fullName evidence="1">Uncharacterized protein</fullName>
    </submittedName>
</protein>
<name>A0A9Q1QFT9_9CARY</name>
<comment type="caution">
    <text evidence="1">The sequence shown here is derived from an EMBL/GenBank/DDBJ whole genome shotgun (WGS) entry which is preliminary data.</text>
</comment>
<keyword evidence="2" id="KW-1185">Reference proteome</keyword>